<feature type="domain" description="MATH" evidence="2">
    <location>
        <begin position="22"/>
        <end position="193"/>
    </location>
</feature>
<dbReference type="AlphaFoldDB" id="A0A2N5TXI5"/>
<comment type="caution">
    <text evidence="3">The sequence shown here is derived from an EMBL/GenBank/DDBJ whole genome shotgun (WGS) entry which is preliminary data.</text>
</comment>
<dbReference type="PANTHER" id="PTHR24413">
    <property type="entry name" value="SPECKLE-TYPE POZ PROTEIN"/>
    <property type="match status" value="1"/>
</dbReference>
<feature type="region of interest" description="Disordered" evidence="1">
    <location>
        <begin position="733"/>
        <end position="767"/>
    </location>
</feature>
<reference evidence="3 4" key="1">
    <citation type="submission" date="2017-11" db="EMBL/GenBank/DDBJ databases">
        <title>De novo assembly and phasing of dikaryotic genomes from two isolates of Puccinia coronata f. sp. avenae, the causal agent of oat crown rust.</title>
        <authorList>
            <person name="Miller M.E."/>
            <person name="Zhang Y."/>
            <person name="Omidvar V."/>
            <person name="Sperschneider J."/>
            <person name="Schwessinger B."/>
            <person name="Raley C."/>
            <person name="Palmer J.M."/>
            <person name="Garnica D."/>
            <person name="Upadhyaya N."/>
            <person name="Rathjen J."/>
            <person name="Taylor J.M."/>
            <person name="Park R.F."/>
            <person name="Dodds P.N."/>
            <person name="Hirsch C.D."/>
            <person name="Kianian S.F."/>
            <person name="Figueroa M."/>
        </authorList>
    </citation>
    <scope>NUCLEOTIDE SEQUENCE [LARGE SCALE GENOMIC DNA]</scope>
    <source>
        <strain evidence="3">12NC29</strain>
    </source>
</reference>
<evidence type="ECO:0000256" key="1">
    <source>
        <dbReference type="SAM" id="MobiDB-lite"/>
    </source>
</evidence>
<feature type="region of interest" description="Disordered" evidence="1">
    <location>
        <begin position="495"/>
        <end position="522"/>
    </location>
</feature>
<dbReference type="CDD" id="cd00121">
    <property type="entry name" value="MATH"/>
    <property type="match status" value="1"/>
</dbReference>
<sequence length="792" mass="87809">MSKPASSSPSLNDKQEFLEIKSVSLEWKLSNLKHIFDSSKGDTKSKCVKSAFFGMGKWQVFFYPNSGHDQYCSLYLSCQPTPEEFEKAAVYQLTKHSLLPSSASSSTLSPTSTQLKPLDPNQVPWQREGLFKFTFEIKSLDRRTTYKTMEANDHAFSHEARNWGWAQYWRRNDAYYSNPSAKYNDAFLICCTIVYSPIPPAPQPTTQTIKKLMPLDLLEAYSSLFNDPLYSDICFKIIRRRRNRDGSADQKSHSNLVVRRLYASKKILIRRSEYFSTMFESGFAESTVTLSNDSSDDPNYQRDMNNPDRFAQGEQFEDDDEDDLMEEDSDDCDDDENVRNEDFEEEEMNQETTHKDQELETYEEGAEPAKRDSGDHELIRFQDNDSSFGAASHNKSLQSDSSAERSLNILTSDGMAEQSGQSINYGTIADNSTEFVTESSPAHMIALGPHDSHLATSNPAPVSSPGLKIAHPSNLIHPSQDNRVASKVVNHNCSTDLSPSRSLHQTASAGQSKPSRKPTNLRSARKMTVIEVTDAAYTTFKALLYFLYTDSISFAPLSSTYRCLKDEALETGIPFCYSSRKAYGHAMIAKAAFIGSGGQSVPSGSAVDSSLVCSAKAIYRLADKLNLTELKSRAFEHITRSLTVQNIPMEVFSSFTSAYEEIRKIEVNYMLTHWNEVRDGRSMKTVLKMLSDGGKVCSGFSEIWSVLLSNLEFKPKLVDSTLSLGVVGSGSSQQVNHLQHHQNDSSQDAIVPAVGGGAGGGMGAASQGREAVELLWTPVDRVPQGGGSGGSN</sequence>
<proteinExistence type="predicted"/>
<dbReference type="InterPro" id="IPR002083">
    <property type="entry name" value="MATH/TRAF_dom"/>
</dbReference>
<dbReference type="EMBL" id="PGCJ01000386">
    <property type="protein sequence ID" value="PLW30182.1"/>
    <property type="molecule type" value="Genomic_DNA"/>
</dbReference>
<evidence type="ECO:0000313" key="4">
    <source>
        <dbReference type="Proteomes" id="UP000235388"/>
    </source>
</evidence>
<accession>A0A2N5TXI5</accession>
<evidence type="ECO:0000259" key="2">
    <source>
        <dbReference type="PROSITE" id="PS50144"/>
    </source>
</evidence>
<feature type="compositionally biased region" description="Acidic residues" evidence="1">
    <location>
        <begin position="315"/>
        <end position="349"/>
    </location>
</feature>
<organism evidence="3 4">
    <name type="scientific">Puccinia coronata f. sp. avenae</name>
    <dbReference type="NCBI Taxonomy" id="200324"/>
    <lineage>
        <taxon>Eukaryota</taxon>
        <taxon>Fungi</taxon>
        <taxon>Dikarya</taxon>
        <taxon>Basidiomycota</taxon>
        <taxon>Pucciniomycotina</taxon>
        <taxon>Pucciniomycetes</taxon>
        <taxon>Pucciniales</taxon>
        <taxon>Pucciniaceae</taxon>
        <taxon>Puccinia</taxon>
    </lineage>
</organism>
<name>A0A2N5TXI5_9BASI</name>
<evidence type="ECO:0000313" key="3">
    <source>
        <dbReference type="EMBL" id="PLW30182.1"/>
    </source>
</evidence>
<dbReference type="InterPro" id="IPR011333">
    <property type="entry name" value="SKP1/BTB/POZ_sf"/>
</dbReference>
<dbReference type="Proteomes" id="UP000235388">
    <property type="component" value="Unassembled WGS sequence"/>
</dbReference>
<dbReference type="OrthoDB" id="6359816at2759"/>
<dbReference type="InterPro" id="IPR008974">
    <property type="entry name" value="TRAF-like"/>
</dbReference>
<dbReference type="Gene3D" id="2.60.210.10">
    <property type="entry name" value="Apoptosis, Tumor Necrosis Factor Receptor Associated Protein 2, Chain A"/>
    <property type="match status" value="1"/>
</dbReference>
<feature type="compositionally biased region" description="Gly residues" evidence="1">
    <location>
        <begin position="754"/>
        <end position="763"/>
    </location>
</feature>
<dbReference type="Gene3D" id="3.30.710.10">
    <property type="entry name" value="Potassium Channel Kv1.1, Chain A"/>
    <property type="match status" value="2"/>
</dbReference>
<dbReference type="SUPFAM" id="SSF54695">
    <property type="entry name" value="POZ domain"/>
    <property type="match status" value="1"/>
</dbReference>
<dbReference type="PROSITE" id="PS50144">
    <property type="entry name" value="MATH"/>
    <property type="match status" value="1"/>
</dbReference>
<dbReference type="STRING" id="200324.A0A2N5TXI5"/>
<feature type="region of interest" description="Disordered" evidence="1">
    <location>
        <begin position="288"/>
        <end position="375"/>
    </location>
</feature>
<dbReference type="SUPFAM" id="SSF49599">
    <property type="entry name" value="TRAF domain-like"/>
    <property type="match status" value="1"/>
</dbReference>
<protein>
    <recommendedName>
        <fullName evidence="2">MATH domain-containing protein</fullName>
    </recommendedName>
</protein>
<gene>
    <name evidence="3" type="ORF">PCANC_22149</name>
</gene>
<keyword evidence="4" id="KW-1185">Reference proteome</keyword>